<evidence type="ECO:0000313" key="1">
    <source>
        <dbReference type="EMBL" id="KAF0025911.1"/>
    </source>
</evidence>
<evidence type="ECO:0000313" key="2">
    <source>
        <dbReference type="Proteomes" id="UP000438429"/>
    </source>
</evidence>
<comment type="caution">
    <text evidence="1">The sequence shown here is derived from an EMBL/GenBank/DDBJ whole genome shotgun (WGS) entry which is preliminary data.</text>
</comment>
<proteinExistence type="predicted"/>
<accession>A0A6A4S406</accession>
<gene>
    <name evidence="1" type="ORF">F2P81_022792</name>
</gene>
<dbReference type="Proteomes" id="UP000438429">
    <property type="component" value="Unassembled WGS sequence"/>
</dbReference>
<sequence length="105" mass="11525">MRALCRFVPQVDQSGEVLLPFGPEGRDGTGTTTRFFVLIDGEDFPPQLSAADSVHILHSPNKNIRTSFYSFGVLPSQFAADVAWTGLFCCGSPHEKTFSDLVVQF</sequence>
<organism evidence="1 2">
    <name type="scientific">Scophthalmus maximus</name>
    <name type="common">Turbot</name>
    <name type="synonym">Psetta maxima</name>
    <dbReference type="NCBI Taxonomy" id="52904"/>
    <lineage>
        <taxon>Eukaryota</taxon>
        <taxon>Metazoa</taxon>
        <taxon>Chordata</taxon>
        <taxon>Craniata</taxon>
        <taxon>Vertebrata</taxon>
        <taxon>Euteleostomi</taxon>
        <taxon>Actinopterygii</taxon>
        <taxon>Neopterygii</taxon>
        <taxon>Teleostei</taxon>
        <taxon>Neoteleostei</taxon>
        <taxon>Acanthomorphata</taxon>
        <taxon>Carangaria</taxon>
        <taxon>Pleuronectiformes</taxon>
        <taxon>Pleuronectoidei</taxon>
        <taxon>Scophthalmidae</taxon>
        <taxon>Scophthalmus</taxon>
    </lineage>
</organism>
<reference evidence="1 2" key="1">
    <citation type="submission" date="2019-06" db="EMBL/GenBank/DDBJ databases">
        <title>Draft genomes of female and male turbot (Scophthalmus maximus).</title>
        <authorList>
            <person name="Xu H."/>
            <person name="Xu X.-W."/>
            <person name="Shao C."/>
            <person name="Chen S."/>
        </authorList>
    </citation>
    <scope>NUCLEOTIDE SEQUENCE [LARGE SCALE GENOMIC DNA]</scope>
    <source>
        <strain evidence="1">Ysfricsl-2016a</strain>
        <tissue evidence="1">Blood</tissue>
    </source>
</reference>
<dbReference type="EMBL" id="VEVO01000020">
    <property type="protein sequence ID" value="KAF0025911.1"/>
    <property type="molecule type" value="Genomic_DNA"/>
</dbReference>
<protein>
    <submittedName>
        <fullName evidence="1">Uncharacterized protein</fullName>
    </submittedName>
</protein>
<name>A0A6A4S406_SCOMX</name>
<dbReference type="AlphaFoldDB" id="A0A6A4S406"/>